<gene>
    <name evidence="2" type="ORF">AB8S09_11925</name>
</gene>
<evidence type="ECO:0000313" key="2">
    <source>
        <dbReference type="EMBL" id="MEY8764337.1"/>
    </source>
</evidence>
<dbReference type="InterPro" id="IPR024617">
    <property type="entry name" value="DUF3870"/>
</dbReference>
<reference evidence="2 3" key="1">
    <citation type="submission" date="2024-08" db="EMBL/GenBank/DDBJ databases">
        <title>Clostridium lapicellarii sp. nov., and Clostridium renhuaiense sp. nov., two species isolated from the mud in a fermentation cellar used for producing sauce-flavour Chinese liquors.</title>
        <authorList>
            <person name="Yang F."/>
            <person name="Wang H."/>
            <person name="Chen L.Q."/>
            <person name="Zhou N."/>
            <person name="Lu J.J."/>
            <person name="Pu X.X."/>
            <person name="Wan B."/>
            <person name="Wang L."/>
            <person name="Liu S.J."/>
        </authorList>
    </citation>
    <scope>NUCLEOTIDE SEQUENCE [LARGE SCALE GENOMIC DNA]</scope>
    <source>
        <strain evidence="2 3">MT-113</strain>
    </source>
</reference>
<protein>
    <submittedName>
        <fullName evidence="2">DUF3870 domain-containing protein</fullName>
    </submittedName>
</protein>
<evidence type="ECO:0000259" key="1">
    <source>
        <dbReference type="Pfam" id="PF12986"/>
    </source>
</evidence>
<dbReference type="Pfam" id="PF12986">
    <property type="entry name" value="DUF3870"/>
    <property type="match status" value="1"/>
</dbReference>
<organism evidence="2 3">
    <name type="scientific">Clostridium lapidicellarium</name>
    <dbReference type="NCBI Taxonomy" id="3240931"/>
    <lineage>
        <taxon>Bacteria</taxon>
        <taxon>Bacillati</taxon>
        <taxon>Bacillota</taxon>
        <taxon>Clostridia</taxon>
        <taxon>Eubacteriales</taxon>
        <taxon>Clostridiaceae</taxon>
        <taxon>Clostridium</taxon>
    </lineage>
</organism>
<dbReference type="RefSeq" id="WP_294185141.1">
    <property type="nucleotide sequence ID" value="NZ_JBGFFE010000019.1"/>
</dbReference>
<accession>A0ABV4DZK1</accession>
<name>A0ABV4DZK1_9CLOT</name>
<proteinExistence type="predicted"/>
<sequence>MKKNKIFISAYSKLPKGISATELYTKTAMAIIIDRNTGKIYDVECTLATEVAKRYIKNILTNKNINQIDSILQEIDDNYFGNAKKAVMAVLTNCYKRYRLICGSFDEDN</sequence>
<evidence type="ECO:0000313" key="3">
    <source>
        <dbReference type="Proteomes" id="UP001565220"/>
    </source>
</evidence>
<dbReference type="Proteomes" id="UP001565220">
    <property type="component" value="Unassembled WGS sequence"/>
</dbReference>
<comment type="caution">
    <text evidence="2">The sequence shown here is derived from an EMBL/GenBank/DDBJ whole genome shotgun (WGS) entry which is preliminary data.</text>
</comment>
<dbReference type="EMBL" id="JBGFFE010000019">
    <property type="protein sequence ID" value="MEY8764337.1"/>
    <property type="molecule type" value="Genomic_DNA"/>
</dbReference>
<feature type="domain" description="DUF3870" evidence="1">
    <location>
        <begin position="7"/>
        <end position="99"/>
    </location>
</feature>
<keyword evidence="3" id="KW-1185">Reference proteome</keyword>